<evidence type="ECO:0000313" key="1">
    <source>
        <dbReference type="EnsemblProtists" id="PYU1_T008009"/>
    </source>
</evidence>
<protein>
    <recommendedName>
        <fullName evidence="3">Tc3 transposase DNA binding domain-containing protein</fullName>
    </recommendedName>
</protein>
<accession>K3WSR5</accession>
<evidence type="ECO:0000313" key="2">
    <source>
        <dbReference type="Proteomes" id="UP000019132"/>
    </source>
</evidence>
<sequence>MAKGKFLTDEERDTIRSLVANSVPLRTTAAAVKRSLGVYQRVVSPPAENQRQKRQGSLQSVIEREKRQIIRSVSIGTLSAAKAKEKFQLACSVCTIQRVIEDVDWLKYRRINVAPALTKQHKEAC</sequence>
<dbReference type="InterPro" id="IPR036388">
    <property type="entry name" value="WH-like_DNA-bd_sf"/>
</dbReference>
<name>K3WSR5_GLOUD</name>
<reference evidence="1" key="3">
    <citation type="submission" date="2015-02" db="UniProtKB">
        <authorList>
            <consortium name="EnsemblProtists"/>
        </authorList>
    </citation>
    <scope>IDENTIFICATION</scope>
    <source>
        <strain evidence="1">DAOM BR144</strain>
    </source>
</reference>
<dbReference type="EnsemblProtists" id="PYU1_T008009">
    <property type="protein sequence ID" value="PYU1_T008009"/>
    <property type="gene ID" value="PYU1_G007993"/>
</dbReference>
<dbReference type="OMA" id="CTIQRVI"/>
<dbReference type="Proteomes" id="UP000019132">
    <property type="component" value="Unassembled WGS sequence"/>
</dbReference>
<dbReference type="VEuPathDB" id="FungiDB:PYU1_G007993"/>
<reference evidence="2" key="2">
    <citation type="submission" date="2010-04" db="EMBL/GenBank/DDBJ databases">
        <authorList>
            <person name="Buell R."/>
            <person name="Hamilton J."/>
            <person name="Hostetler J."/>
        </authorList>
    </citation>
    <scope>NUCLEOTIDE SEQUENCE [LARGE SCALE GENOMIC DNA]</scope>
    <source>
        <strain evidence="2">DAOM:BR144</strain>
    </source>
</reference>
<dbReference type="EMBL" id="GL376617">
    <property type="status" value="NOT_ANNOTATED_CDS"/>
    <property type="molecule type" value="Genomic_DNA"/>
</dbReference>
<dbReference type="HOGENOM" id="CLU_033666_10_3_1"/>
<proteinExistence type="predicted"/>
<dbReference type="AlphaFoldDB" id="K3WSR5"/>
<reference evidence="2" key="1">
    <citation type="journal article" date="2010" name="Genome Biol.">
        <title>Genome sequence of the necrotrophic plant pathogen Pythium ultimum reveals original pathogenicity mechanisms and effector repertoire.</title>
        <authorList>
            <person name="Levesque C.A."/>
            <person name="Brouwer H."/>
            <person name="Cano L."/>
            <person name="Hamilton J.P."/>
            <person name="Holt C."/>
            <person name="Huitema E."/>
            <person name="Raffaele S."/>
            <person name="Robideau G.P."/>
            <person name="Thines M."/>
            <person name="Win J."/>
            <person name="Zerillo M.M."/>
            <person name="Beakes G.W."/>
            <person name="Boore J.L."/>
            <person name="Busam D."/>
            <person name="Dumas B."/>
            <person name="Ferriera S."/>
            <person name="Fuerstenberg S.I."/>
            <person name="Gachon C.M."/>
            <person name="Gaulin E."/>
            <person name="Govers F."/>
            <person name="Grenville-Briggs L."/>
            <person name="Horner N."/>
            <person name="Hostetler J."/>
            <person name="Jiang R.H."/>
            <person name="Johnson J."/>
            <person name="Krajaejun T."/>
            <person name="Lin H."/>
            <person name="Meijer H.J."/>
            <person name="Moore B."/>
            <person name="Morris P."/>
            <person name="Phuntmart V."/>
            <person name="Puiu D."/>
            <person name="Shetty J."/>
            <person name="Stajich J.E."/>
            <person name="Tripathy S."/>
            <person name="Wawra S."/>
            <person name="van West P."/>
            <person name="Whitty B.R."/>
            <person name="Coutinho P.M."/>
            <person name="Henrissat B."/>
            <person name="Martin F."/>
            <person name="Thomas P.D."/>
            <person name="Tyler B.M."/>
            <person name="De Vries R.P."/>
            <person name="Kamoun S."/>
            <person name="Yandell M."/>
            <person name="Tisserat N."/>
            <person name="Buell C.R."/>
        </authorList>
    </citation>
    <scope>NUCLEOTIDE SEQUENCE</scope>
    <source>
        <strain evidence="2">DAOM:BR144</strain>
    </source>
</reference>
<evidence type="ECO:0008006" key="3">
    <source>
        <dbReference type="Google" id="ProtNLM"/>
    </source>
</evidence>
<dbReference type="InParanoid" id="K3WSR5"/>
<keyword evidence="2" id="KW-1185">Reference proteome</keyword>
<organism evidence="1 2">
    <name type="scientific">Globisporangium ultimum (strain ATCC 200006 / CBS 805.95 / DAOM BR144)</name>
    <name type="common">Pythium ultimum</name>
    <dbReference type="NCBI Taxonomy" id="431595"/>
    <lineage>
        <taxon>Eukaryota</taxon>
        <taxon>Sar</taxon>
        <taxon>Stramenopiles</taxon>
        <taxon>Oomycota</taxon>
        <taxon>Peronosporomycetes</taxon>
        <taxon>Pythiales</taxon>
        <taxon>Pythiaceae</taxon>
        <taxon>Globisporangium</taxon>
    </lineage>
</organism>
<dbReference type="Gene3D" id="1.10.10.10">
    <property type="entry name" value="Winged helix-like DNA-binding domain superfamily/Winged helix DNA-binding domain"/>
    <property type="match status" value="1"/>
</dbReference>